<evidence type="ECO:0000256" key="6">
    <source>
        <dbReference type="PIRSR" id="PIRSR000429-1"/>
    </source>
</evidence>
<sequence>MTMTSTASNVPVLLDGFRTPFGRYMKSLRGMSARQLGAHVVEGLVSRHEMLRTCDGVLLAQVLQGGHGQNPARQVAVSGGVDTRVPALTLNNVCLGGMAAIADASRRIRCDEGRSYVVGGVDSMSGAMHAGYVRAGASMRSLEMVDTLSTDGLWCALQDESMGSLSDRANADLGIDREVQDRIALRSHQRAAQARDDKRLADEILPIGSGEQTVLNDEGIRDDASLAGLGGLRPAFSDPGTITAGNASQMTDGAAIGAVTSMGVAERAGVRPLARVVACAEVAGPDARLHLQPARAIEKVLARTGLRLAEVGIVEINEAFAGVVEASRRELSLPLDIVNVNGGAIALGHPLGGTGFRLALTLARELVRRGERYGVASLCGGGGQGAAVLLENTR</sequence>
<dbReference type="AlphaFoldDB" id="A0A852U599"/>
<evidence type="ECO:0000256" key="3">
    <source>
        <dbReference type="ARBA" id="ARBA00022679"/>
    </source>
</evidence>
<dbReference type="PROSITE" id="PS00099">
    <property type="entry name" value="THIOLASE_3"/>
    <property type="match status" value="1"/>
</dbReference>
<feature type="active site" description="Proton acceptor" evidence="6">
    <location>
        <position position="349"/>
    </location>
</feature>
<dbReference type="PANTHER" id="PTHR18919:SF107">
    <property type="entry name" value="ACETYL-COA ACETYLTRANSFERASE, CYTOSOLIC"/>
    <property type="match status" value="1"/>
</dbReference>
<dbReference type="InterPro" id="IPR020613">
    <property type="entry name" value="Thiolase_CS"/>
</dbReference>
<organism evidence="10 11">
    <name type="scientific">Spinactinospora alkalitolerans</name>
    <dbReference type="NCBI Taxonomy" id="687207"/>
    <lineage>
        <taxon>Bacteria</taxon>
        <taxon>Bacillati</taxon>
        <taxon>Actinomycetota</taxon>
        <taxon>Actinomycetes</taxon>
        <taxon>Streptosporangiales</taxon>
        <taxon>Nocardiopsidaceae</taxon>
        <taxon>Spinactinospora</taxon>
    </lineage>
</organism>
<keyword evidence="4 7" id="KW-0012">Acyltransferase</keyword>
<name>A0A852U599_9ACTN</name>
<evidence type="ECO:0000256" key="2">
    <source>
        <dbReference type="ARBA" id="ARBA00012705"/>
    </source>
</evidence>
<feature type="domain" description="Thiolase N-terminal" evidence="8">
    <location>
        <begin position="13"/>
        <end position="256"/>
    </location>
</feature>
<dbReference type="GO" id="GO:0003985">
    <property type="term" value="F:acetyl-CoA C-acetyltransferase activity"/>
    <property type="evidence" value="ECO:0007669"/>
    <property type="project" value="UniProtKB-EC"/>
</dbReference>
<evidence type="ECO:0000313" key="10">
    <source>
        <dbReference type="EMBL" id="NYE50735.1"/>
    </source>
</evidence>
<dbReference type="InterPro" id="IPR016039">
    <property type="entry name" value="Thiolase-like"/>
</dbReference>
<evidence type="ECO:0000256" key="4">
    <source>
        <dbReference type="ARBA" id="ARBA00023315"/>
    </source>
</evidence>
<evidence type="ECO:0000259" key="9">
    <source>
        <dbReference type="Pfam" id="PF02803"/>
    </source>
</evidence>
<dbReference type="InterPro" id="IPR020616">
    <property type="entry name" value="Thiolase_N"/>
</dbReference>
<comment type="caution">
    <text evidence="10">The sequence shown here is derived from an EMBL/GenBank/DDBJ whole genome shotgun (WGS) entry which is preliminary data.</text>
</comment>
<evidence type="ECO:0000256" key="7">
    <source>
        <dbReference type="RuleBase" id="RU003557"/>
    </source>
</evidence>
<protein>
    <recommendedName>
        <fullName evidence="5">Probable acetyl-CoA acetyltransferase</fullName>
        <ecNumber evidence="2">2.3.1.9</ecNumber>
    </recommendedName>
</protein>
<dbReference type="PROSITE" id="PS00737">
    <property type="entry name" value="THIOLASE_2"/>
    <property type="match status" value="1"/>
</dbReference>
<accession>A0A852U599</accession>
<dbReference type="EMBL" id="JACCCC010000001">
    <property type="protein sequence ID" value="NYE50735.1"/>
    <property type="molecule type" value="Genomic_DNA"/>
</dbReference>
<feature type="domain" description="Thiolase C-terminal" evidence="9">
    <location>
        <begin position="271"/>
        <end position="391"/>
    </location>
</feature>
<dbReference type="NCBIfam" id="TIGR01930">
    <property type="entry name" value="AcCoA-C-Actrans"/>
    <property type="match status" value="1"/>
</dbReference>
<dbReference type="EC" id="2.3.1.9" evidence="2"/>
<comment type="similarity">
    <text evidence="1 7">Belongs to the thiolase-like superfamily. Thiolase family.</text>
</comment>
<dbReference type="Proteomes" id="UP000589036">
    <property type="component" value="Unassembled WGS sequence"/>
</dbReference>
<dbReference type="InterPro" id="IPR020617">
    <property type="entry name" value="Thiolase_C"/>
</dbReference>
<proteinExistence type="inferred from homology"/>
<dbReference type="CDD" id="cd00751">
    <property type="entry name" value="thiolase"/>
    <property type="match status" value="1"/>
</dbReference>
<feature type="active site" description="Proton acceptor" evidence="6">
    <location>
        <position position="379"/>
    </location>
</feature>
<dbReference type="PANTHER" id="PTHR18919">
    <property type="entry name" value="ACETYL-COA C-ACYLTRANSFERASE"/>
    <property type="match status" value="1"/>
</dbReference>
<feature type="active site" description="Acyl-thioester intermediate" evidence="6">
    <location>
        <position position="94"/>
    </location>
</feature>
<evidence type="ECO:0000259" key="8">
    <source>
        <dbReference type="Pfam" id="PF00108"/>
    </source>
</evidence>
<evidence type="ECO:0000313" key="11">
    <source>
        <dbReference type="Proteomes" id="UP000589036"/>
    </source>
</evidence>
<dbReference type="SUPFAM" id="SSF53901">
    <property type="entry name" value="Thiolase-like"/>
    <property type="match status" value="2"/>
</dbReference>
<dbReference type="InterPro" id="IPR020610">
    <property type="entry name" value="Thiolase_AS"/>
</dbReference>
<dbReference type="Gene3D" id="3.40.47.10">
    <property type="match status" value="2"/>
</dbReference>
<keyword evidence="3 7" id="KW-0808">Transferase</keyword>
<keyword evidence="11" id="KW-1185">Reference proteome</keyword>
<dbReference type="Pfam" id="PF00108">
    <property type="entry name" value="Thiolase_N"/>
    <property type="match status" value="1"/>
</dbReference>
<dbReference type="InterPro" id="IPR002155">
    <property type="entry name" value="Thiolase"/>
</dbReference>
<dbReference type="RefSeq" id="WP_218882641.1">
    <property type="nucleotide sequence ID" value="NZ_BAAAYY010000045.1"/>
</dbReference>
<dbReference type="PIRSF" id="PIRSF000429">
    <property type="entry name" value="Ac-CoA_Ac_transf"/>
    <property type="match status" value="1"/>
</dbReference>
<evidence type="ECO:0000256" key="5">
    <source>
        <dbReference type="ARBA" id="ARBA00040529"/>
    </source>
</evidence>
<gene>
    <name evidence="10" type="ORF">HDA32_005855</name>
</gene>
<dbReference type="Pfam" id="PF02803">
    <property type="entry name" value="Thiolase_C"/>
    <property type="match status" value="1"/>
</dbReference>
<reference evidence="10 11" key="1">
    <citation type="submission" date="2020-07" db="EMBL/GenBank/DDBJ databases">
        <title>Sequencing the genomes of 1000 actinobacteria strains.</title>
        <authorList>
            <person name="Klenk H.-P."/>
        </authorList>
    </citation>
    <scope>NUCLEOTIDE SEQUENCE [LARGE SCALE GENOMIC DNA]</scope>
    <source>
        <strain evidence="10 11">CXB654</strain>
    </source>
</reference>
<evidence type="ECO:0000256" key="1">
    <source>
        <dbReference type="ARBA" id="ARBA00010982"/>
    </source>
</evidence>